<feature type="compositionally biased region" description="Polar residues" evidence="1">
    <location>
        <begin position="24"/>
        <end position="36"/>
    </location>
</feature>
<dbReference type="Proteomes" id="UP001066276">
    <property type="component" value="Chromosome 9"/>
</dbReference>
<evidence type="ECO:0000313" key="3">
    <source>
        <dbReference type="Proteomes" id="UP001066276"/>
    </source>
</evidence>
<proteinExistence type="predicted"/>
<organism evidence="2 3">
    <name type="scientific">Pleurodeles waltl</name>
    <name type="common">Iberian ribbed newt</name>
    <dbReference type="NCBI Taxonomy" id="8319"/>
    <lineage>
        <taxon>Eukaryota</taxon>
        <taxon>Metazoa</taxon>
        <taxon>Chordata</taxon>
        <taxon>Craniata</taxon>
        <taxon>Vertebrata</taxon>
        <taxon>Euteleostomi</taxon>
        <taxon>Amphibia</taxon>
        <taxon>Batrachia</taxon>
        <taxon>Caudata</taxon>
        <taxon>Salamandroidea</taxon>
        <taxon>Salamandridae</taxon>
        <taxon>Pleurodelinae</taxon>
        <taxon>Pleurodeles</taxon>
    </lineage>
</organism>
<name>A0AAV7MR27_PLEWA</name>
<protein>
    <submittedName>
        <fullName evidence="2">Uncharacterized protein</fullName>
    </submittedName>
</protein>
<gene>
    <name evidence="2" type="ORF">NDU88_000154</name>
</gene>
<feature type="region of interest" description="Disordered" evidence="1">
    <location>
        <begin position="24"/>
        <end position="58"/>
    </location>
</feature>
<comment type="caution">
    <text evidence="2">The sequence shown here is derived from an EMBL/GenBank/DDBJ whole genome shotgun (WGS) entry which is preliminary data.</text>
</comment>
<dbReference type="EMBL" id="JANPWB010000013">
    <property type="protein sequence ID" value="KAJ1102710.1"/>
    <property type="molecule type" value="Genomic_DNA"/>
</dbReference>
<keyword evidence="3" id="KW-1185">Reference proteome</keyword>
<evidence type="ECO:0000256" key="1">
    <source>
        <dbReference type="SAM" id="MobiDB-lite"/>
    </source>
</evidence>
<evidence type="ECO:0000313" key="2">
    <source>
        <dbReference type="EMBL" id="KAJ1102710.1"/>
    </source>
</evidence>
<dbReference type="AlphaFoldDB" id="A0AAV7MR27"/>
<sequence length="129" mass="13928">MRHNFRRVLQNRCHSVIGLGTDPSCDTKTDQTSSRAVGTRTRPGSAAGQTGIHALSGTPTGPQWVSEWLSVGLRMGLSEYHNGYQCDSEWASVSITTAISGTQNGPQWDSEWASVRIRIAISGTQNGPQ</sequence>
<reference evidence="2" key="1">
    <citation type="journal article" date="2022" name="bioRxiv">
        <title>Sequencing and chromosome-scale assembly of the giantPleurodeles waltlgenome.</title>
        <authorList>
            <person name="Brown T."/>
            <person name="Elewa A."/>
            <person name="Iarovenko S."/>
            <person name="Subramanian E."/>
            <person name="Araus A.J."/>
            <person name="Petzold A."/>
            <person name="Susuki M."/>
            <person name="Suzuki K.-i.T."/>
            <person name="Hayashi T."/>
            <person name="Toyoda A."/>
            <person name="Oliveira C."/>
            <person name="Osipova E."/>
            <person name="Leigh N.D."/>
            <person name="Simon A."/>
            <person name="Yun M.H."/>
        </authorList>
    </citation>
    <scope>NUCLEOTIDE SEQUENCE</scope>
    <source>
        <strain evidence="2">20211129_DDA</strain>
        <tissue evidence="2">Liver</tissue>
    </source>
</reference>
<accession>A0AAV7MR27</accession>